<accession>A0A1E5GM51</accession>
<dbReference type="InterPro" id="IPR027417">
    <property type="entry name" value="P-loop_NTPase"/>
</dbReference>
<sequence>MKIMTKLYLKGIKYDKNKSTSRFPFNLPILTDLDQLIFETPVTFLIGENGSGKSTIIETIAGLMDLNLEGGSKNNLFVSYEEQSLLVEASRPIKYPYYPRDSYFYRAESYYNLMTDIDLRDQDGEGVFERELHKYSRGESFYELVTTRFFGQGFYLLDEPETGLSLSTQLQLMVSMQELVSADSQFVIATHSPVLLFFPNARIYEFIDGKIIKRTLEETKIYQDWAMIFERKEQFFQMLFES</sequence>
<dbReference type="AlphaFoldDB" id="A0A1E5GM51"/>
<proteinExistence type="predicted"/>
<evidence type="ECO:0000256" key="6">
    <source>
        <dbReference type="ARBA" id="ARBA00023065"/>
    </source>
</evidence>
<dbReference type="GO" id="GO:0006826">
    <property type="term" value="P:iron ion transport"/>
    <property type="evidence" value="ECO:0007669"/>
    <property type="project" value="UniProtKB-KW"/>
</dbReference>
<evidence type="ECO:0000256" key="2">
    <source>
        <dbReference type="ARBA" id="ARBA00022448"/>
    </source>
</evidence>
<evidence type="ECO:0000256" key="1">
    <source>
        <dbReference type="ARBA" id="ARBA00004202"/>
    </source>
</evidence>
<dbReference type="GO" id="GO:0005524">
    <property type="term" value="F:ATP binding"/>
    <property type="evidence" value="ECO:0007669"/>
    <property type="project" value="UniProtKB-KW"/>
</dbReference>
<dbReference type="CDD" id="cd00267">
    <property type="entry name" value="ABC_ATPase"/>
    <property type="match status" value="1"/>
</dbReference>
<gene>
    <name evidence="9" type="ORF">BCR21_01985</name>
</gene>
<dbReference type="SUPFAM" id="SSF52540">
    <property type="entry name" value="P-loop containing nucleoside triphosphate hydrolases"/>
    <property type="match status" value="1"/>
</dbReference>
<dbReference type="GO" id="GO:0005886">
    <property type="term" value="C:plasma membrane"/>
    <property type="evidence" value="ECO:0007669"/>
    <property type="project" value="UniProtKB-SubCell"/>
</dbReference>
<evidence type="ECO:0000256" key="5">
    <source>
        <dbReference type="ARBA" id="ARBA00023004"/>
    </source>
</evidence>
<evidence type="ECO:0000256" key="7">
    <source>
        <dbReference type="ARBA" id="ARBA00023136"/>
    </source>
</evidence>
<evidence type="ECO:0000256" key="3">
    <source>
        <dbReference type="ARBA" id="ARBA00022475"/>
    </source>
</evidence>
<dbReference type="Gene3D" id="3.40.50.300">
    <property type="entry name" value="P-loop containing nucleotide triphosphate hydrolases"/>
    <property type="match status" value="2"/>
</dbReference>
<name>A0A1E5GM51_9ENTE</name>
<evidence type="ECO:0000313" key="9">
    <source>
        <dbReference type="EMBL" id="OEG13784.1"/>
    </source>
</evidence>
<organism evidence="9 10">
    <name type="scientific">Enterococcus ureasiticus</name>
    <dbReference type="NCBI Taxonomy" id="903984"/>
    <lineage>
        <taxon>Bacteria</taxon>
        <taxon>Bacillati</taxon>
        <taxon>Bacillota</taxon>
        <taxon>Bacilli</taxon>
        <taxon>Lactobacillales</taxon>
        <taxon>Enterococcaceae</taxon>
        <taxon>Enterococcus</taxon>
    </lineage>
</organism>
<dbReference type="PANTHER" id="PTHR42771:SF2">
    <property type="entry name" value="IRON(3+)-HYDROXAMATE IMPORT ATP-BINDING PROTEIN FHUC"/>
    <property type="match status" value="1"/>
</dbReference>
<keyword evidence="9" id="KW-0067">ATP-binding</keyword>
<evidence type="ECO:0000256" key="4">
    <source>
        <dbReference type="ARBA" id="ARBA00022496"/>
    </source>
</evidence>
<dbReference type="InterPro" id="IPR038729">
    <property type="entry name" value="Rad50/SbcC_AAA"/>
</dbReference>
<dbReference type="SMART" id="SM00382">
    <property type="entry name" value="AAA"/>
    <property type="match status" value="1"/>
</dbReference>
<dbReference type="GO" id="GO:0006302">
    <property type="term" value="P:double-strand break repair"/>
    <property type="evidence" value="ECO:0007669"/>
    <property type="project" value="InterPro"/>
</dbReference>
<evidence type="ECO:0000259" key="8">
    <source>
        <dbReference type="SMART" id="SM00382"/>
    </source>
</evidence>
<feature type="domain" description="AAA+ ATPase" evidence="8">
    <location>
        <begin position="39"/>
        <end position="217"/>
    </location>
</feature>
<dbReference type="EMBL" id="MIJZ01000001">
    <property type="protein sequence ID" value="OEG13784.1"/>
    <property type="molecule type" value="Genomic_DNA"/>
</dbReference>
<keyword evidence="6" id="KW-0406">Ion transport</keyword>
<reference evidence="10" key="1">
    <citation type="submission" date="2016-09" db="EMBL/GenBank/DDBJ databases">
        <authorList>
            <person name="Gulvik C.A."/>
        </authorList>
    </citation>
    <scope>NUCLEOTIDE SEQUENCE [LARGE SCALE GENOMIC DNA]</scope>
    <source>
        <strain evidence="10">DSM 23328</strain>
    </source>
</reference>
<evidence type="ECO:0000313" key="10">
    <source>
        <dbReference type="Proteomes" id="UP000094068"/>
    </source>
</evidence>
<keyword evidence="3" id="KW-1003">Cell membrane</keyword>
<keyword evidence="2" id="KW-0813">Transport</keyword>
<dbReference type="Proteomes" id="UP000094068">
    <property type="component" value="Unassembled WGS sequence"/>
</dbReference>
<keyword evidence="4" id="KW-0410">Iron transport</keyword>
<comment type="caution">
    <text evidence="9">The sequence shown here is derived from an EMBL/GenBank/DDBJ whole genome shotgun (WGS) entry which is preliminary data.</text>
</comment>
<dbReference type="GO" id="GO:0016887">
    <property type="term" value="F:ATP hydrolysis activity"/>
    <property type="evidence" value="ECO:0007669"/>
    <property type="project" value="InterPro"/>
</dbReference>
<dbReference type="PANTHER" id="PTHR42771">
    <property type="entry name" value="IRON(3+)-HYDROXAMATE IMPORT ATP-BINDING PROTEIN FHUC"/>
    <property type="match status" value="1"/>
</dbReference>
<dbReference type="STRING" id="903984.BCR21_01985"/>
<keyword evidence="5" id="KW-0408">Iron</keyword>
<keyword evidence="9" id="KW-0547">Nucleotide-binding</keyword>
<keyword evidence="10" id="KW-1185">Reference proteome</keyword>
<dbReference type="InterPro" id="IPR003593">
    <property type="entry name" value="AAA+_ATPase"/>
</dbReference>
<protein>
    <submittedName>
        <fullName evidence="9">ABC transporter ATP-binding protein</fullName>
    </submittedName>
</protein>
<dbReference type="InterPro" id="IPR051535">
    <property type="entry name" value="Siderophore_ABC-ATPase"/>
</dbReference>
<comment type="subcellular location">
    <subcellularLocation>
        <location evidence="1">Cell membrane</location>
        <topology evidence="1">Peripheral membrane protein</topology>
    </subcellularLocation>
</comment>
<dbReference type="Pfam" id="PF13476">
    <property type="entry name" value="AAA_23"/>
    <property type="match status" value="1"/>
</dbReference>
<keyword evidence="7" id="KW-0472">Membrane</keyword>